<organism evidence="2 3">
    <name type="scientific">Caenispirillum salinarum AK4</name>
    <dbReference type="NCBI Taxonomy" id="1238182"/>
    <lineage>
        <taxon>Bacteria</taxon>
        <taxon>Pseudomonadati</taxon>
        <taxon>Pseudomonadota</taxon>
        <taxon>Alphaproteobacteria</taxon>
        <taxon>Rhodospirillales</taxon>
        <taxon>Novispirillaceae</taxon>
        <taxon>Caenispirillum</taxon>
    </lineage>
</organism>
<dbReference type="Gene3D" id="3.40.50.1010">
    <property type="entry name" value="5'-nuclease"/>
    <property type="match status" value="1"/>
</dbReference>
<dbReference type="eggNOG" id="COG3742">
    <property type="taxonomic scope" value="Bacteria"/>
</dbReference>
<gene>
    <name evidence="2" type="ORF">C882_2463</name>
</gene>
<dbReference type="Pfam" id="PF01850">
    <property type="entry name" value="PIN"/>
    <property type="match status" value="1"/>
</dbReference>
<dbReference type="EMBL" id="ANHY01000003">
    <property type="protein sequence ID" value="EKV32384.1"/>
    <property type="molecule type" value="Genomic_DNA"/>
</dbReference>
<dbReference type="PATRIC" id="fig|1238182.3.peg.423"/>
<accession>K9H5K8</accession>
<dbReference type="Proteomes" id="UP000009881">
    <property type="component" value="Unassembled WGS sequence"/>
</dbReference>
<evidence type="ECO:0000259" key="1">
    <source>
        <dbReference type="Pfam" id="PF01850"/>
    </source>
</evidence>
<dbReference type="SUPFAM" id="SSF88723">
    <property type="entry name" value="PIN domain-like"/>
    <property type="match status" value="1"/>
</dbReference>
<name>K9H5K8_9PROT</name>
<proteinExistence type="predicted"/>
<dbReference type="OrthoDB" id="32625at2"/>
<feature type="domain" description="PIN" evidence="1">
    <location>
        <begin position="8"/>
        <end position="79"/>
    </location>
</feature>
<dbReference type="CDD" id="cd09871">
    <property type="entry name" value="PIN_MtVapC28-VapC30-like"/>
    <property type="match status" value="1"/>
</dbReference>
<evidence type="ECO:0000313" key="3">
    <source>
        <dbReference type="Proteomes" id="UP000009881"/>
    </source>
</evidence>
<protein>
    <submittedName>
        <fullName evidence="2">Putative PIN domain protein</fullName>
    </submittedName>
</protein>
<comment type="caution">
    <text evidence="2">The sequence shown here is derived from an EMBL/GenBank/DDBJ whole genome shotgun (WGS) entry which is preliminary data.</text>
</comment>
<dbReference type="InterPro" id="IPR029060">
    <property type="entry name" value="PIN-like_dom_sf"/>
</dbReference>
<reference evidence="2 3" key="1">
    <citation type="journal article" date="2013" name="Genome Announc.">
        <title>Draft Genome Sequence of an Alphaproteobacterium, Caenispirillum salinarum AK4(T), Isolated from a Solar Saltern.</title>
        <authorList>
            <person name="Khatri I."/>
            <person name="Singh A."/>
            <person name="Korpole S."/>
            <person name="Pinnaka A.K."/>
            <person name="Subramanian S."/>
        </authorList>
    </citation>
    <scope>NUCLEOTIDE SEQUENCE [LARGE SCALE GENOMIC DNA]</scope>
    <source>
        <strain evidence="2 3">AK4</strain>
    </source>
</reference>
<dbReference type="InterPro" id="IPR002716">
    <property type="entry name" value="PIN_dom"/>
</dbReference>
<keyword evidence="3" id="KW-1185">Reference proteome</keyword>
<evidence type="ECO:0000313" key="2">
    <source>
        <dbReference type="EMBL" id="EKV32384.1"/>
    </source>
</evidence>
<dbReference type="STRING" id="1238182.C882_2463"/>
<sequence length="85" mass="9105">MIVDTSALIADLEAVIALPPIHIEPLTAEIVDHAFHGFRTYGKGNHPARLNFGDCFAYGLAKALGEPLLFKGDDFGRTDITPAVA</sequence>
<dbReference type="AlphaFoldDB" id="K9H5K8"/>